<dbReference type="AlphaFoldDB" id="E9HG36"/>
<dbReference type="KEGG" id="dpx:DAPPUDRAFT_113786"/>
<organism evidence="1 2">
    <name type="scientific">Daphnia pulex</name>
    <name type="common">Water flea</name>
    <dbReference type="NCBI Taxonomy" id="6669"/>
    <lineage>
        <taxon>Eukaryota</taxon>
        <taxon>Metazoa</taxon>
        <taxon>Ecdysozoa</taxon>
        <taxon>Arthropoda</taxon>
        <taxon>Crustacea</taxon>
        <taxon>Branchiopoda</taxon>
        <taxon>Diplostraca</taxon>
        <taxon>Cladocera</taxon>
        <taxon>Anomopoda</taxon>
        <taxon>Daphniidae</taxon>
        <taxon>Daphnia</taxon>
    </lineage>
</organism>
<accession>E9HG36</accession>
<sequence>MVEPRDRDLACQTEAYAEAGHYGATVVSPGFKSSYGTFTCMIVNVQKLSVSLVSKSTPFWCTKNTNEGDDLTDSYGNVFMEDIGDSEDTTFEVIKAAMSSLQENSEHFHVGNLEELEKEARSDDYIVPEKPHKMKYHRMKIKNLTSETIQF</sequence>
<evidence type="ECO:0000313" key="1">
    <source>
        <dbReference type="EMBL" id="EFX69327.1"/>
    </source>
</evidence>
<dbReference type="InParanoid" id="E9HG36"/>
<keyword evidence="2" id="KW-1185">Reference proteome</keyword>
<name>E9HG36_DAPPU</name>
<dbReference type="EMBL" id="GL732638">
    <property type="protein sequence ID" value="EFX69327.1"/>
    <property type="molecule type" value="Genomic_DNA"/>
</dbReference>
<protein>
    <submittedName>
        <fullName evidence="1">Uncharacterized protein</fullName>
    </submittedName>
</protein>
<gene>
    <name evidence="1" type="ORF">DAPPUDRAFT_113786</name>
</gene>
<dbReference type="Proteomes" id="UP000000305">
    <property type="component" value="Unassembled WGS sequence"/>
</dbReference>
<dbReference type="HOGENOM" id="CLU_1733318_0_0_1"/>
<evidence type="ECO:0000313" key="2">
    <source>
        <dbReference type="Proteomes" id="UP000000305"/>
    </source>
</evidence>
<reference evidence="1 2" key="1">
    <citation type="journal article" date="2011" name="Science">
        <title>The ecoresponsive genome of Daphnia pulex.</title>
        <authorList>
            <person name="Colbourne J.K."/>
            <person name="Pfrender M.E."/>
            <person name="Gilbert D."/>
            <person name="Thomas W.K."/>
            <person name="Tucker A."/>
            <person name="Oakley T.H."/>
            <person name="Tokishita S."/>
            <person name="Aerts A."/>
            <person name="Arnold G.J."/>
            <person name="Basu M.K."/>
            <person name="Bauer D.J."/>
            <person name="Caceres C.E."/>
            <person name="Carmel L."/>
            <person name="Casola C."/>
            <person name="Choi J.H."/>
            <person name="Detter J.C."/>
            <person name="Dong Q."/>
            <person name="Dusheyko S."/>
            <person name="Eads B.D."/>
            <person name="Frohlich T."/>
            <person name="Geiler-Samerotte K.A."/>
            <person name="Gerlach D."/>
            <person name="Hatcher P."/>
            <person name="Jogdeo S."/>
            <person name="Krijgsveld J."/>
            <person name="Kriventseva E.V."/>
            <person name="Kultz D."/>
            <person name="Laforsch C."/>
            <person name="Lindquist E."/>
            <person name="Lopez J."/>
            <person name="Manak J.R."/>
            <person name="Muller J."/>
            <person name="Pangilinan J."/>
            <person name="Patwardhan R.P."/>
            <person name="Pitluck S."/>
            <person name="Pritham E.J."/>
            <person name="Rechtsteiner A."/>
            <person name="Rho M."/>
            <person name="Rogozin I.B."/>
            <person name="Sakarya O."/>
            <person name="Salamov A."/>
            <person name="Schaack S."/>
            <person name="Shapiro H."/>
            <person name="Shiga Y."/>
            <person name="Skalitzky C."/>
            <person name="Smith Z."/>
            <person name="Souvorov A."/>
            <person name="Sung W."/>
            <person name="Tang Z."/>
            <person name="Tsuchiya D."/>
            <person name="Tu H."/>
            <person name="Vos H."/>
            <person name="Wang M."/>
            <person name="Wolf Y.I."/>
            <person name="Yamagata H."/>
            <person name="Yamada T."/>
            <person name="Ye Y."/>
            <person name="Shaw J.R."/>
            <person name="Andrews J."/>
            <person name="Crease T.J."/>
            <person name="Tang H."/>
            <person name="Lucas S.M."/>
            <person name="Robertson H.M."/>
            <person name="Bork P."/>
            <person name="Koonin E.V."/>
            <person name="Zdobnov E.M."/>
            <person name="Grigoriev I.V."/>
            <person name="Lynch M."/>
            <person name="Boore J.L."/>
        </authorList>
    </citation>
    <scope>NUCLEOTIDE SEQUENCE [LARGE SCALE GENOMIC DNA]</scope>
</reference>
<proteinExistence type="predicted"/>